<reference evidence="7" key="1">
    <citation type="submission" date="2016-10" db="EMBL/GenBank/DDBJ databases">
        <authorList>
            <person name="Varghese N."/>
            <person name="Submissions S."/>
        </authorList>
    </citation>
    <scope>NUCLEOTIDE SEQUENCE [LARGE SCALE GENOMIC DNA]</scope>
    <source>
        <strain evidence="7">CGMCC 1.12041</strain>
    </source>
</reference>
<protein>
    <submittedName>
        <fullName evidence="6">Transcriptional regulator, DeoR family</fullName>
    </submittedName>
</protein>
<evidence type="ECO:0000256" key="1">
    <source>
        <dbReference type="ARBA" id="ARBA00022491"/>
    </source>
</evidence>
<dbReference type="Gene3D" id="1.10.10.10">
    <property type="entry name" value="Winged helix-like DNA-binding domain superfamily/Winged helix DNA-binding domain"/>
    <property type="match status" value="1"/>
</dbReference>
<dbReference type="SMART" id="SM00420">
    <property type="entry name" value="HTH_DEOR"/>
    <property type="match status" value="1"/>
</dbReference>
<dbReference type="InterPro" id="IPR036388">
    <property type="entry name" value="WH-like_DNA-bd_sf"/>
</dbReference>
<dbReference type="PROSITE" id="PS00894">
    <property type="entry name" value="HTH_DEOR_1"/>
    <property type="match status" value="1"/>
</dbReference>
<dbReference type="InterPro" id="IPR014036">
    <property type="entry name" value="DeoR-like_C"/>
</dbReference>
<proteinExistence type="predicted"/>
<dbReference type="Proteomes" id="UP000198639">
    <property type="component" value="Unassembled WGS sequence"/>
</dbReference>
<dbReference type="InterPro" id="IPR037171">
    <property type="entry name" value="NagB/RpiA_transferase-like"/>
</dbReference>
<dbReference type="Pfam" id="PF00455">
    <property type="entry name" value="DeoRC"/>
    <property type="match status" value="1"/>
</dbReference>
<dbReference type="SUPFAM" id="SSF100950">
    <property type="entry name" value="NagB/RpiA/CoA transferase-like"/>
    <property type="match status" value="1"/>
</dbReference>
<dbReference type="Pfam" id="PF08220">
    <property type="entry name" value="HTH_DeoR"/>
    <property type="match status" value="1"/>
</dbReference>
<evidence type="ECO:0000256" key="2">
    <source>
        <dbReference type="ARBA" id="ARBA00023015"/>
    </source>
</evidence>
<evidence type="ECO:0000259" key="5">
    <source>
        <dbReference type="PROSITE" id="PS51000"/>
    </source>
</evidence>
<evidence type="ECO:0000256" key="3">
    <source>
        <dbReference type="ARBA" id="ARBA00023125"/>
    </source>
</evidence>
<dbReference type="InterPro" id="IPR018356">
    <property type="entry name" value="Tscrpt_reg_HTH_DeoR_CS"/>
</dbReference>
<dbReference type="InterPro" id="IPR001034">
    <property type="entry name" value="DeoR_HTH"/>
</dbReference>
<dbReference type="PANTHER" id="PTHR30363">
    <property type="entry name" value="HTH-TYPE TRANSCRIPTIONAL REGULATOR SRLR-RELATED"/>
    <property type="match status" value="1"/>
</dbReference>
<dbReference type="PRINTS" id="PR00037">
    <property type="entry name" value="HTHLACR"/>
</dbReference>
<dbReference type="InterPro" id="IPR036390">
    <property type="entry name" value="WH_DNA-bd_sf"/>
</dbReference>
<evidence type="ECO:0000313" key="6">
    <source>
        <dbReference type="EMBL" id="SFD33665.1"/>
    </source>
</evidence>
<keyword evidence="4" id="KW-0804">Transcription</keyword>
<name>A0A1I1RH63_9BURK</name>
<sequence>MQLAEERRQTILDAVEREGRVLATELAQRLDTSDDTVRRDLRELDAAGLLRRVHGGAVRRTRSASFGERIDADVARKAALAQALRDCIRPGDTVLVDAGSTNLAVARLLEDGQAAAIVTNSPQLALALGDLRSTRIVLLGGTYHAACGAVLGARTLADLQQLRADLCIVGICALDPERGLAASDAEEAAIKAAMLAGSTRRAAAVLNERLVDSAPFAFGALAELDYLVLEADAPPATIARLREAHPALELRIAAKART</sequence>
<dbReference type="AlphaFoldDB" id="A0A1I1RH63"/>
<dbReference type="SUPFAM" id="SSF46785">
    <property type="entry name" value="Winged helix' DNA-binding domain"/>
    <property type="match status" value="1"/>
</dbReference>
<dbReference type="OrthoDB" id="9814815at2"/>
<keyword evidence="1" id="KW-0678">Repressor</keyword>
<keyword evidence="2" id="KW-0805">Transcription regulation</keyword>
<accession>A0A1I1RH63</accession>
<keyword evidence="3" id="KW-0238">DNA-binding</keyword>
<evidence type="ECO:0000256" key="4">
    <source>
        <dbReference type="ARBA" id="ARBA00023163"/>
    </source>
</evidence>
<evidence type="ECO:0000313" key="7">
    <source>
        <dbReference type="Proteomes" id="UP000198639"/>
    </source>
</evidence>
<keyword evidence="7" id="KW-1185">Reference proteome</keyword>
<organism evidence="6 7">
    <name type="scientific">Massilia yuzhufengensis</name>
    <dbReference type="NCBI Taxonomy" id="1164594"/>
    <lineage>
        <taxon>Bacteria</taxon>
        <taxon>Pseudomonadati</taxon>
        <taxon>Pseudomonadota</taxon>
        <taxon>Betaproteobacteria</taxon>
        <taxon>Burkholderiales</taxon>
        <taxon>Oxalobacteraceae</taxon>
        <taxon>Telluria group</taxon>
        <taxon>Massilia</taxon>
    </lineage>
</organism>
<dbReference type="SMART" id="SM01134">
    <property type="entry name" value="DeoRC"/>
    <property type="match status" value="1"/>
</dbReference>
<dbReference type="GO" id="GO:0003700">
    <property type="term" value="F:DNA-binding transcription factor activity"/>
    <property type="evidence" value="ECO:0007669"/>
    <property type="project" value="InterPro"/>
</dbReference>
<dbReference type="InterPro" id="IPR050313">
    <property type="entry name" value="Carb_Metab_HTH_regulators"/>
</dbReference>
<dbReference type="GO" id="GO:0003677">
    <property type="term" value="F:DNA binding"/>
    <property type="evidence" value="ECO:0007669"/>
    <property type="project" value="UniProtKB-KW"/>
</dbReference>
<dbReference type="STRING" id="1164594.SAMN05216204_12272"/>
<gene>
    <name evidence="6" type="ORF">SAMN05216204_12272</name>
</gene>
<dbReference type="RefSeq" id="WP_091875818.1">
    <property type="nucleotide sequence ID" value="NZ_FOLD01000022.1"/>
</dbReference>
<feature type="domain" description="HTH deoR-type" evidence="5">
    <location>
        <begin position="4"/>
        <end position="59"/>
    </location>
</feature>
<dbReference type="PROSITE" id="PS51000">
    <property type="entry name" value="HTH_DEOR_2"/>
    <property type="match status" value="1"/>
</dbReference>
<dbReference type="PANTHER" id="PTHR30363:SF4">
    <property type="entry name" value="GLYCEROL-3-PHOSPHATE REGULON REPRESSOR"/>
    <property type="match status" value="1"/>
</dbReference>
<dbReference type="EMBL" id="FOLD01000022">
    <property type="protein sequence ID" value="SFD33665.1"/>
    <property type="molecule type" value="Genomic_DNA"/>
</dbReference>